<comment type="caution">
    <text evidence="3">The sequence shown here is derived from an EMBL/GenBank/DDBJ whole genome shotgun (WGS) entry which is preliminary data.</text>
</comment>
<evidence type="ECO:0000313" key="4">
    <source>
        <dbReference type="Proteomes" id="UP000469385"/>
    </source>
</evidence>
<dbReference type="Gene3D" id="3.40.50.720">
    <property type="entry name" value="NAD(P)-binding Rossmann-like Domain"/>
    <property type="match status" value="1"/>
</dbReference>
<accession>A0A6N8IXA0</accession>
<dbReference type="RefSeq" id="WP_157399512.1">
    <property type="nucleotide sequence ID" value="NZ_WSEL01000009.1"/>
</dbReference>
<dbReference type="SMART" id="SM00829">
    <property type="entry name" value="PKS_ER"/>
    <property type="match status" value="1"/>
</dbReference>
<evidence type="ECO:0000256" key="1">
    <source>
        <dbReference type="ARBA" id="ARBA00022857"/>
    </source>
</evidence>
<keyword evidence="4" id="KW-1185">Reference proteome</keyword>
<dbReference type="SUPFAM" id="SSF50129">
    <property type="entry name" value="GroES-like"/>
    <property type="match status" value="1"/>
</dbReference>
<dbReference type="PANTHER" id="PTHR44154">
    <property type="entry name" value="QUINONE OXIDOREDUCTASE"/>
    <property type="match status" value="1"/>
</dbReference>
<dbReference type="InterPro" id="IPR011032">
    <property type="entry name" value="GroES-like_sf"/>
</dbReference>
<proteinExistence type="predicted"/>
<evidence type="ECO:0000313" key="3">
    <source>
        <dbReference type="EMBL" id="MVQ31467.1"/>
    </source>
</evidence>
<dbReference type="Proteomes" id="UP000469385">
    <property type="component" value="Unassembled WGS sequence"/>
</dbReference>
<dbReference type="EMBL" id="WSEL01000009">
    <property type="protein sequence ID" value="MVQ31467.1"/>
    <property type="molecule type" value="Genomic_DNA"/>
</dbReference>
<gene>
    <name evidence="3" type="ORF">GON04_18560</name>
</gene>
<dbReference type="PANTHER" id="PTHR44154:SF1">
    <property type="entry name" value="QUINONE OXIDOREDUCTASE"/>
    <property type="match status" value="1"/>
</dbReference>
<dbReference type="InterPro" id="IPR051603">
    <property type="entry name" value="Zinc-ADH_QOR/CCCR"/>
</dbReference>
<dbReference type="GO" id="GO:0016491">
    <property type="term" value="F:oxidoreductase activity"/>
    <property type="evidence" value="ECO:0007669"/>
    <property type="project" value="InterPro"/>
</dbReference>
<keyword evidence="1" id="KW-0521">NADP</keyword>
<dbReference type="SUPFAM" id="SSF51735">
    <property type="entry name" value="NAD(P)-binding Rossmann-fold domains"/>
    <property type="match status" value="1"/>
</dbReference>
<reference evidence="3 4" key="1">
    <citation type="submission" date="2019-12" db="EMBL/GenBank/DDBJ databases">
        <authorList>
            <person name="Huq M.A."/>
        </authorList>
    </citation>
    <scope>NUCLEOTIDE SEQUENCE [LARGE SCALE GENOMIC DNA]</scope>
    <source>
        <strain evidence="3 4">MAH-25</strain>
    </source>
</reference>
<dbReference type="AlphaFoldDB" id="A0A6N8IXA0"/>
<dbReference type="Gene3D" id="3.90.180.10">
    <property type="entry name" value="Medium-chain alcohol dehydrogenases, catalytic domain"/>
    <property type="match status" value="1"/>
</dbReference>
<sequence length="329" mass="35121">MKACWYDTTGPAREVLRVGELPTPEPAAGEVRVQVQWAGINPSDVKRRAGWNNQRMPFPRVVPQMDGSGIVDRVGAGVDPKRVGQRVWLHSTAWKRPFGTAAEYAVTPQHRAVPVPAGVDLRLAASLGVPALTAHRAVFGQGPVRGRTVLVTGGAGAVGFYAIQLARWGGARVLATASGGAKNEEALRAGAEAVIDYRREDVAARVLELTGGLGVDHVVEVDFGANLLATLKLLQPHGSIATYASMAVPQPTLPFYEMMNRNLRLLWVFVYELPEPVLAQAYADLGAWLAQGVQAPRWHEFALDDIAAAHEAVEAGALGKVLVRIGGAS</sequence>
<protein>
    <submittedName>
        <fullName evidence="3">Zinc-binding dehydrogenase</fullName>
    </submittedName>
</protein>
<dbReference type="CDD" id="cd08253">
    <property type="entry name" value="zeta_crystallin"/>
    <property type="match status" value="1"/>
</dbReference>
<dbReference type="InterPro" id="IPR013154">
    <property type="entry name" value="ADH-like_N"/>
</dbReference>
<name>A0A6N8IXA0_9BURK</name>
<dbReference type="Pfam" id="PF00107">
    <property type="entry name" value="ADH_zinc_N"/>
    <property type="match status" value="1"/>
</dbReference>
<dbReference type="Pfam" id="PF08240">
    <property type="entry name" value="ADH_N"/>
    <property type="match status" value="1"/>
</dbReference>
<dbReference type="InterPro" id="IPR036291">
    <property type="entry name" value="NAD(P)-bd_dom_sf"/>
</dbReference>
<organism evidence="3 4">
    <name type="scientific">Ramlibacter pinisoli</name>
    <dbReference type="NCBI Taxonomy" id="2682844"/>
    <lineage>
        <taxon>Bacteria</taxon>
        <taxon>Pseudomonadati</taxon>
        <taxon>Pseudomonadota</taxon>
        <taxon>Betaproteobacteria</taxon>
        <taxon>Burkholderiales</taxon>
        <taxon>Comamonadaceae</taxon>
        <taxon>Ramlibacter</taxon>
    </lineage>
</organism>
<feature type="domain" description="Enoyl reductase (ER)" evidence="2">
    <location>
        <begin position="12"/>
        <end position="323"/>
    </location>
</feature>
<dbReference type="InterPro" id="IPR020843">
    <property type="entry name" value="ER"/>
</dbReference>
<dbReference type="InterPro" id="IPR013149">
    <property type="entry name" value="ADH-like_C"/>
</dbReference>
<evidence type="ECO:0000259" key="2">
    <source>
        <dbReference type="SMART" id="SM00829"/>
    </source>
</evidence>